<keyword evidence="2" id="KW-0614">Plasmid</keyword>
<sequence length="147" mass="16025">MNASPQAPHSVTRVARSGNTAHAQQLRLKRTFLGMVTHLGTTLIVVACFITGMLTAVHLVYYLVGITVVCTTFLLLIFTNVNLRFRNPSMTAAQIILTMWPAGYVMFYVSEPQARAPFLLLGAVGVLFGVFALNFRSMLFVCGGVLA</sequence>
<name>A0A3G8YPB7_9DEIO</name>
<dbReference type="EMBL" id="CP034185">
    <property type="protein sequence ID" value="AZI44474.1"/>
    <property type="molecule type" value="Genomic_DNA"/>
</dbReference>
<geneLocation type="plasmid" evidence="2 3">
    <name>unnamed1</name>
</geneLocation>
<dbReference type="RefSeq" id="WP_124874144.1">
    <property type="nucleotide sequence ID" value="NZ_CP034185.1"/>
</dbReference>
<evidence type="ECO:0000313" key="3">
    <source>
        <dbReference type="Proteomes" id="UP000276417"/>
    </source>
</evidence>
<keyword evidence="1" id="KW-1133">Transmembrane helix</keyword>
<feature type="transmembrane region" description="Helical" evidence="1">
    <location>
        <begin position="59"/>
        <end position="78"/>
    </location>
</feature>
<dbReference type="Proteomes" id="UP000276417">
    <property type="component" value="Plasmid unnamed1"/>
</dbReference>
<protein>
    <submittedName>
        <fullName evidence="2">Uncharacterized protein</fullName>
    </submittedName>
</protein>
<dbReference type="OrthoDB" id="9783388at2"/>
<keyword evidence="1" id="KW-0472">Membrane</keyword>
<keyword evidence="1" id="KW-0812">Transmembrane</keyword>
<feature type="transmembrane region" description="Helical" evidence="1">
    <location>
        <begin position="116"/>
        <end position="135"/>
    </location>
</feature>
<feature type="transmembrane region" description="Helical" evidence="1">
    <location>
        <begin position="32"/>
        <end position="53"/>
    </location>
</feature>
<organism evidence="2 3">
    <name type="scientific">Deinococcus psychrotolerans</name>
    <dbReference type="NCBI Taxonomy" id="2489213"/>
    <lineage>
        <taxon>Bacteria</taxon>
        <taxon>Thermotogati</taxon>
        <taxon>Deinococcota</taxon>
        <taxon>Deinococci</taxon>
        <taxon>Deinococcales</taxon>
        <taxon>Deinococcaceae</taxon>
        <taxon>Deinococcus</taxon>
    </lineage>
</organism>
<proteinExistence type="predicted"/>
<dbReference type="KEGG" id="dph:EHF33_16290"/>
<feature type="transmembrane region" description="Helical" evidence="1">
    <location>
        <begin position="90"/>
        <end position="110"/>
    </location>
</feature>
<evidence type="ECO:0000313" key="2">
    <source>
        <dbReference type="EMBL" id="AZI44474.1"/>
    </source>
</evidence>
<accession>A0A3G8YPB7</accession>
<gene>
    <name evidence="2" type="ORF">EHF33_16290</name>
</gene>
<evidence type="ECO:0000256" key="1">
    <source>
        <dbReference type="SAM" id="Phobius"/>
    </source>
</evidence>
<reference evidence="2 3" key="1">
    <citation type="submission" date="2018-11" db="EMBL/GenBank/DDBJ databases">
        <title>Deinococcus shelandsis sp. nov., isolated from South Shetland Islands soil of Antarctica.</title>
        <authorList>
            <person name="Tian J."/>
        </authorList>
    </citation>
    <scope>NUCLEOTIDE SEQUENCE [LARGE SCALE GENOMIC DNA]</scope>
    <source>
        <strain evidence="2 3">S14-83T</strain>
        <plasmid evidence="2 3">unnamed1</plasmid>
    </source>
</reference>
<keyword evidence="3" id="KW-1185">Reference proteome</keyword>
<dbReference type="AlphaFoldDB" id="A0A3G8YPB7"/>